<dbReference type="SUPFAM" id="SSF158791">
    <property type="entry name" value="MgtE N-terminal domain-like"/>
    <property type="match status" value="1"/>
</dbReference>
<evidence type="ECO:0000313" key="3">
    <source>
        <dbReference type="Proteomes" id="UP000000442"/>
    </source>
</evidence>
<keyword evidence="1" id="KW-0175">Coiled coil</keyword>
<reference evidence="2 3" key="1">
    <citation type="journal article" date="2009" name="Environ. Microbiol.">
        <title>Genome sequence of Desulfobacterium autotrophicum HRM2, a marine sulfate reducer oxidizing organic carbon completely to carbon dioxide.</title>
        <authorList>
            <person name="Strittmatter A.W."/>
            <person name="Liesegang H."/>
            <person name="Rabus R."/>
            <person name="Decker I."/>
            <person name="Amann J."/>
            <person name="Andres S."/>
            <person name="Henne A."/>
            <person name="Fricke W.F."/>
            <person name="Martinez-Arias R."/>
            <person name="Bartels D."/>
            <person name="Goesmann A."/>
            <person name="Krause L."/>
            <person name="Puehler A."/>
            <person name="Klenk H.P."/>
            <person name="Richter M."/>
            <person name="Schuler M."/>
            <person name="Gloeckner F.O."/>
            <person name="Meyerdierks A."/>
            <person name="Gottschalk G."/>
            <person name="Amann R."/>
        </authorList>
    </citation>
    <scope>NUCLEOTIDE SEQUENCE [LARGE SCALE GENOMIC DNA]</scope>
    <source>
        <strain evidence="3">ATCC 43914 / DSM 3382 / HRM2</strain>
    </source>
</reference>
<dbReference type="HOGENOM" id="CLU_1330146_0_0_7"/>
<keyword evidence="3" id="KW-1185">Reference proteome</keyword>
<sequence length="206" mass="22903">MAPINLNRTAVTCALLALVLLIFLGMGWQDRHGMAFAADDNAEKTTAVENGAGEDIKKAPCPPCPDPAKVVLKGLEEKRAAIAEDQERLEQEKKRLEKFKEEIDEKLEALGTLKQQIQDDLAKLDQRKTEQELESQAAFDAKMNTLVKVYSGMKPKKAAAIVDKMDIEVAKQIFSRMRETSAAQILAFVDSEKAAKISERIAFKKK</sequence>
<dbReference type="Proteomes" id="UP000000442">
    <property type="component" value="Chromosome"/>
</dbReference>
<proteinExistence type="predicted"/>
<evidence type="ECO:0000256" key="1">
    <source>
        <dbReference type="SAM" id="Coils"/>
    </source>
</evidence>
<gene>
    <name evidence="2" type="ordered locus">HRM2_37240</name>
</gene>
<dbReference type="Gene3D" id="6.10.280.220">
    <property type="match status" value="1"/>
</dbReference>
<dbReference type="EMBL" id="CP001087">
    <property type="protein sequence ID" value="ACN16782.1"/>
    <property type="molecule type" value="Genomic_DNA"/>
</dbReference>
<protein>
    <recommendedName>
        <fullName evidence="4">Magnesium transporter MgtE intracellular domain-containing protein</fullName>
    </recommendedName>
</protein>
<dbReference type="KEGG" id="dat:HRM2_37240"/>
<dbReference type="RefSeq" id="WP_015905528.1">
    <property type="nucleotide sequence ID" value="NC_012108.1"/>
</dbReference>
<dbReference type="AlphaFoldDB" id="C0QAJ9"/>
<feature type="coiled-coil region" evidence="1">
    <location>
        <begin position="72"/>
        <end position="134"/>
    </location>
</feature>
<name>C0QAJ9_DESAH</name>
<evidence type="ECO:0008006" key="4">
    <source>
        <dbReference type="Google" id="ProtNLM"/>
    </source>
</evidence>
<dbReference type="eggNOG" id="COG3334">
    <property type="taxonomic scope" value="Bacteria"/>
</dbReference>
<accession>C0QAJ9</accession>
<organism evidence="2 3">
    <name type="scientific">Desulforapulum autotrophicum (strain ATCC 43914 / DSM 3382 / VKM B-1955 / HRM2)</name>
    <name type="common">Desulfobacterium autotrophicum</name>
    <dbReference type="NCBI Taxonomy" id="177437"/>
    <lineage>
        <taxon>Bacteria</taxon>
        <taxon>Pseudomonadati</taxon>
        <taxon>Thermodesulfobacteriota</taxon>
        <taxon>Desulfobacteria</taxon>
        <taxon>Desulfobacterales</taxon>
        <taxon>Desulfobacteraceae</taxon>
        <taxon>Desulforapulum</taxon>
    </lineage>
</organism>
<dbReference type="STRING" id="177437.HRM2_37240"/>
<dbReference type="OrthoDB" id="5419231at2"/>
<evidence type="ECO:0000313" key="2">
    <source>
        <dbReference type="EMBL" id="ACN16782.1"/>
    </source>
</evidence>